<accession>A0A3G1A4I8</accession>
<sequence length="116" mass="12902">MTTPRQKFIGKALVNKYGLIGKVATRYLYAGLHVEINHPTRLGPVPIIAKGNKQTFAIEVLKPNQNIDQAIESIAKKAQLLKARPVLAVPKTLVNREKLRTLLEKAKANNTKIKLL</sequence>
<dbReference type="GeneID" id="25405785"/>
<dbReference type="RefSeq" id="WP_052886506.1">
    <property type="nucleotide sequence ID" value="NZ_CP007493.1"/>
</dbReference>
<protein>
    <submittedName>
        <fullName evidence="1">Uncharacterized protein</fullName>
    </submittedName>
</protein>
<dbReference type="KEGG" id="tcb:TCARB_0325"/>
<reference evidence="2" key="1">
    <citation type="book" date="2010" name="EXTREMOPHILES" publisher="0:0-0">
        <title>Complete genome sequences of ten hyperthermophilic archaea reveal their metabolic capabilities and possible ecological roles.</title>
        <editorList>
            <person name="?"/>
        </editorList>
        <authorList>
            <person name="Ravin N.V."/>
            <person name="Mardanov A.V."/>
            <person name="Bonch-Osmolovskaya E.A."/>
            <person name="Skryabin K.G."/>
        </authorList>
    </citation>
    <scope>NUCLEOTIDE SEQUENCE [LARGE SCALE GENOMIC DNA]</scope>
    <source>
        <strain evidence="2">1505</strain>
    </source>
</reference>
<evidence type="ECO:0000313" key="1">
    <source>
        <dbReference type="EMBL" id="AJB41399.1"/>
    </source>
</evidence>
<gene>
    <name evidence="1" type="ORF">TCARB_0325</name>
</gene>
<name>A0A3G1A4I8_9CREN</name>
<dbReference type="EMBL" id="CP007493">
    <property type="protein sequence ID" value="AJB41399.1"/>
    <property type="molecule type" value="Genomic_DNA"/>
</dbReference>
<dbReference type="Proteomes" id="UP000266720">
    <property type="component" value="Chromosome"/>
</dbReference>
<organism evidence="1 2">
    <name type="scientific">Thermofilum adornatum 1505</name>
    <dbReference type="NCBI Taxonomy" id="697581"/>
    <lineage>
        <taxon>Archaea</taxon>
        <taxon>Thermoproteota</taxon>
        <taxon>Thermoprotei</taxon>
        <taxon>Thermofilales</taxon>
        <taxon>Thermofilaceae</taxon>
        <taxon>Thermofilum</taxon>
    </lineage>
</organism>
<proteinExistence type="predicted"/>
<dbReference type="AlphaFoldDB" id="A0A3G1A4I8"/>
<evidence type="ECO:0000313" key="2">
    <source>
        <dbReference type="Proteomes" id="UP000266720"/>
    </source>
</evidence>